<dbReference type="OrthoDB" id="1199048at2"/>
<dbReference type="Proteomes" id="UP000255317">
    <property type="component" value="Unassembled WGS sequence"/>
</dbReference>
<evidence type="ECO:0000313" key="3">
    <source>
        <dbReference type="Proteomes" id="UP000255317"/>
    </source>
</evidence>
<comment type="caution">
    <text evidence="2">The sequence shown here is derived from an EMBL/GenBank/DDBJ whole genome shotgun (WGS) entry which is preliminary data.</text>
</comment>
<proteinExistence type="predicted"/>
<keyword evidence="1" id="KW-0732">Signal</keyword>
<dbReference type="EMBL" id="QRAO01000007">
    <property type="protein sequence ID" value="RDK83473.1"/>
    <property type="molecule type" value="Genomic_DNA"/>
</dbReference>
<gene>
    <name evidence="2" type="ORF">C8D94_10710</name>
</gene>
<feature type="signal peptide" evidence="1">
    <location>
        <begin position="1"/>
        <end position="22"/>
    </location>
</feature>
<evidence type="ECO:0008006" key="4">
    <source>
        <dbReference type="Google" id="ProtNLM"/>
    </source>
</evidence>
<keyword evidence="3" id="KW-1185">Reference proteome</keyword>
<dbReference type="Pfam" id="PF19515">
    <property type="entry name" value="DUF6048"/>
    <property type="match status" value="1"/>
</dbReference>
<dbReference type="AlphaFoldDB" id="A0A370Q533"/>
<sequence length="244" mass="27225">MKLKHTLLLGFSLLLASISMMAQEESIAVEDSETVETAINDTLPKTNKYGLRVGVDISKIIRTAVEDGYTSFEVNGDYRIKKDIYVAAELGTSNRIWDQDGLKTTTNGSYIKLGADLNAYNNWLDMNNAIFGGLRVGFSTFSQELNSYTIYTTDPAFPVTPREVSIESTGLTATWAELIVGVKTEVLNNLFLSINLQLKRKITEDTPEGFDNLIIPGFNRTYDFSQFGVGYGYTISYLIPLYKK</sequence>
<feature type="chain" id="PRO_5016795107" description="Outer membrane protein with beta-barrel domain" evidence="1">
    <location>
        <begin position="23"/>
        <end position="244"/>
    </location>
</feature>
<name>A0A370Q533_9FLAO</name>
<reference evidence="2 3" key="1">
    <citation type="submission" date="2018-07" db="EMBL/GenBank/DDBJ databases">
        <title>Genomic Encyclopedia of Type Strains, Phase IV (KMG-IV): sequencing the most valuable type-strain genomes for metagenomic binning, comparative biology and taxonomic classification.</title>
        <authorList>
            <person name="Goeker M."/>
        </authorList>
    </citation>
    <scope>NUCLEOTIDE SEQUENCE [LARGE SCALE GENOMIC DNA]</scope>
    <source>
        <strain evidence="2 3">DSM 101478</strain>
    </source>
</reference>
<dbReference type="InterPro" id="IPR046111">
    <property type="entry name" value="DUF6048"/>
</dbReference>
<accession>A0A370Q533</accession>
<protein>
    <recommendedName>
        <fullName evidence="4">Outer membrane protein with beta-barrel domain</fullName>
    </recommendedName>
</protein>
<dbReference type="RefSeq" id="WP_115124605.1">
    <property type="nucleotide sequence ID" value="NZ_QRAO01000007.1"/>
</dbReference>
<evidence type="ECO:0000256" key="1">
    <source>
        <dbReference type="SAM" id="SignalP"/>
    </source>
</evidence>
<organism evidence="2 3">
    <name type="scientific">Marinirhabdus gelatinilytica</name>
    <dbReference type="NCBI Taxonomy" id="1703343"/>
    <lineage>
        <taxon>Bacteria</taxon>
        <taxon>Pseudomonadati</taxon>
        <taxon>Bacteroidota</taxon>
        <taxon>Flavobacteriia</taxon>
        <taxon>Flavobacteriales</taxon>
        <taxon>Flavobacteriaceae</taxon>
    </lineage>
</organism>
<evidence type="ECO:0000313" key="2">
    <source>
        <dbReference type="EMBL" id="RDK83473.1"/>
    </source>
</evidence>